<reference evidence="2" key="1">
    <citation type="submission" date="2021-07" db="EMBL/GenBank/DDBJ databases">
        <title>Zhongshania sp. CAU 1632 isolated from seawater.</title>
        <authorList>
            <person name="Kim W."/>
        </authorList>
    </citation>
    <scope>NUCLEOTIDE SEQUENCE</scope>
    <source>
        <strain evidence="2">CAU 1632</strain>
    </source>
</reference>
<organism evidence="2 3">
    <name type="scientific">Zhongshania aquimaris</name>
    <dbReference type="NCBI Taxonomy" id="2857107"/>
    <lineage>
        <taxon>Bacteria</taxon>
        <taxon>Pseudomonadati</taxon>
        <taxon>Pseudomonadota</taxon>
        <taxon>Gammaproteobacteria</taxon>
        <taxon>Cellvibrionales</taxon>
        <taxon>Spongiibacteraceae</taxon>
        <taxon>Zhongshania</taxon>
    </lineage>
</organism>
<protein>
    <recommendedName>
        <fullName evidence="1">DUF6285 domain-containing protein</fullName>
    </recommendedName>
</protein>
<dbReference type="Proteomes" id="UP001166291">
    <property type="component" value="Unassembled WGS sequence"/>
</dbReference>
<keyword evidence="3" id="KW-1185">Reference proteome</keyword>
<accession>A0ABS6VNB5</accession>
<proteinExistence type="predicted"/>
<gene>
    <name evidence="2" type="ORF">KXJ70_03445</name>
</gene>
<feature type="domain" description="DUF6285" evidence="1">
    <location>
        <begin position="29"/>
        <end position="116"/>
    </location>
</feature>
<evidence type="ECO:0000313" key="2">
    <source>
        <dbReference type="EMBL" id="MBW2939810.1"/>
    </source>
</evidence>
<name>A0ABS6VNB5_9GAMM</name>
<dbReference type="InterPro" id="IPR046252">
    <property type="entry name" value="DUF6285"/>
</dbReference>
<evidence type="ECO:0000259" key="1">
    <source>
        <dbReference type="Pfam" id="PF19802"/>
    </source>
</evidence>
<sequence>MPVNKPNISQLCDALQSFLETELAPAVSDSALKYKLKIAGNVLGIIARESELGEEFKRLESDQLNTLLGDDGSEGNQNQRLIKLINSADILSQEDDILAALERITLAKMAIDNPRYASYVKHVDP</sequence>
<comment type="caution">
    <text evidence="2">The sequence shown here is derived from an EMBL/GenBank/DDBJ whole genome shotgun (WGS) entry which is preliminary data.</text>
</comment>
<evidence type="ECO:0000313" key="3">
    <source>
        <dbReference type="Proteomes" id="UP001166291"/>
    </source>
</evidence>
<dbReference type="Pfam" id="PF19802">
    <property type="entry name" value="DUF6285"/>
    <property type="match status" value="1"/>
</dbReference>
<dbReference type="EMBL" id="JAHWDQ010000001">
    <property type="protein sequence ID" value="MBW2939810.1"/>
    <property type="molecule type" value="Genomic_DNA"/>
</dbReference>
<dbReference type="RefSeq" id="WP_219042048.1">
    <property type="nucleotide sequence ID" value="NZ_JAHWDQ010000001.1"/>
</dbReference>